<dbReference type="InterPro" id="IPR027417">
    <property type="entry name" value="P-loop_NTPase"/>
</dbReference>
<dbReference type="Pfam" id="PF03567">
    <property type="entry name" value="Sulfotransfer_2"/>
    <property type="match status" value="1"/>
</dbReference>
<dbReference type="PANTHER" id="PTHR12137">
    <property type="entry name" value="CARBOHYDRATE SULFOTRANSFERASE"/>
    <property type="match status" value="1"/>
</dbReference>
<dbReference type="GO" id="GO:0016051">
    <property type="term" value="P:carbohydrate biosynthetic process"/>
    <property type="evidence" value="ECO:0007669"/>
    <property type="project" value="InterPro"/>
</dbReference>
<dbReference type="InterPro" id="IPR005331">
    <property type="entry name" value="Sulfotransferase"/>
</dbReference>
<protein>
    <recommendedName>
        <fullName evidence="10">Sulfotransferase family protein</fullName>
    </recommendedName>
</protein>
<organism evidence="8 9">
    <name type="scientific">Fuscovulum blasticum DSM 2131</name>
    <dbReference type="NCBI Taxonomy" id="1188250"/>
    <lineage>
        <taxon>Bacteria</taxon>
        <taxon>Pseudomonadati</taxon>
        <taxon>Pseudomonadota</taxon>
        <taxon>Alphaproteobacteria</taxon>
        <taxon>Rhodobacterales</taxon>
        <taxon>Paracoccaceae</taxon>
        <taxon>Pseudogemmobacter</taxon>
    </lineage>
</organism>
<evidence type="ECO:0000313" key="9">
    <source>
        <dbReference type="Proteomes" id="UP000241362"/>
    </source>
</evidence>
<dbReference type="SUPFAM" id="SSF52540">
    <property type="entry name" value="P-loop containing nucleoside triphosphate hydrolases"/>
    <property type="match status" value="1"/>
</dbReference>
<dbReference type="RefSeq" id="WP_107673884.1">
    <property type="nucleotide sequence ID" value="NZ_PZKE01000012.1"/>
</dbReference>
<name>A0A2T4J727_FUSBL</name>
<evidence type="ECO:0000256" key="2">
    <source>
        <dbReference type="ARBA" id="ARBA00022679"/>
    </source>
</evidence>
<dbReference type="AlphaFoldDB" id="A0A2T4J727"/>
<evidence type="ECO:0000256" key="1">
    <source>
        <dbReference type="ARBA" id="ARBA00004323"/>
    </source>
</evidence>
<dbReference type="EMBL" id="PZKE01000012">
    <property type="protein sequence ID" value="PTE13627.1"/>
    <property type="molecule type" value="Genomic_DNA"/>
</dbReference>
<proteinExistence type="predicted"/>
<keyword evidence="3" id="KW-0812">Transmembrane</keyword>
<dbReference type="InterPro" id="IPR018011">
    <property type="entry name" value="Carb_sulfotrans_8-10"/>
</dbReference>
<keyword evidence="5" id="KW-0333">Golgi apparatus</keyword>
<evidence type="ECO:0000256" key="4">
    <source>
        <dbReference type="ARBA" id="ARBA00022989"/>
    </source>
</evidence>
<keyword evidence="4" id="KW-1133">Transmembrane helix</keyword>
<dbReference type="GO" id="GO:0016020">
    <property type="term" value="C:membrane"/>
    <property type="evidence" value="ECO:0007669"/>
    <property type="project" value="InterPro"/>
</dbReference>
<evidence type="ECO:0000313" key="8">
    <source>
        <dbReference type="EMBL" id="PTE13627.1"/>
    </source>
</evidence>
<keyword evidence="9" id="KW-1185">Reference proteome</keyword>
<evidence type="ECO:0000256" key="5">
    <source>
        <dbReference type="ARBA" id="ARBA00023034"/>
    </source>
</evidence>
<evidence type="ECO:0000256" key="7">
    <source>
        <dbReference type="ARBA" id="ARBA00023180"/>
    </source>
</evidence>
<accession>A0A2T4J727</accession>
<gene>
    <name evidence="8" type="ORF">C5F44_12530</name>
</gene>
<comment type="subcellular location">
    <subcellularLocation>
        <location evidence="1">Golgi apparatus membrane</location>
        <topology evidence="1">Single-pass type II membrane protein</topology>
    </subcellularLocation>
</comment>
<evidence type="ECO:0000256" key="6">
    <source>
        <dbReference type="ARBA" id="ARBA00023136"/>
    </source>
</evidence>
<evidence type="ECO:0008006" key="10">
    <source>
        <dbReference type="Google" id="ProtNLM"/>
    </source>
</evidence>
<evidence type="ECO:0000256" key="3">
    <source>
        <dbReference type="ARBA" id="ARBA00022692"/>
    </source>
</evidence>
<reference evidence="8 9" key="1">
    <citation type="submission" date="2018-03" db="EMBL/GenBank/DDBJ databases">
        <title>Rhodobacter blasticus.</title>
        <authorList>
            <person name="Meyer T.E."/>
            <person name="Miller S."/>
            <person name="Lodha T."/>
            <person name="Gandham S."/>
            <person name="Chintalapati S."/>
            <person name="Chintalapati V.R."/>
        </authorList>
    </citation>
    <scope>NUCLEOTIDE SEQUENCE [LARGE SCALE GENOMIC DNA]</scope>
    <source>
        <strain evidence="8 9">DSM 2131</strain>
    </source>
</reference>
<keyword evidence="2" id="KW-0808">Transferase</keyword>
<keyword evidence="6" id="KW-0472">Membrane</keyword>
<keyword evidence="7" id="KW-0325">Glycoprotein</keyword>
<sequence length="296" mass="32343">MPRPATLFFPAPASDAAQRLARAAAFRAATGTAFASDAAALGFLSGVFLPRSGRWAYAATPKAASSSLKRLLFELEFGLPLPGDVTDPEDPNGDAPATRVLSSRLICPLWELDDPAAALSGALRITAVRDPELRAISGFKHICRSHVLKHVPYYTDRLHISALTGLNWAKESYRPSGFEKFLEFIAACYADNRADLVDPHWQRQVDSIMPQVFRPDLIAHVEDLNPFLHQIADRLGAPLPQDFVMPHSNASPDQTGRELITPRAAELIRQIYAADYAAFGYSTEIGPFPEPPTGQP</sequence>
<dbReference type="PANTHER" id="PTHR12137:SF54">
    <property type="entry name" value="CARBOHYDRATE SULFOTRANSFERASE"/>
    <property type="match status" value="1"/>
</dbReference>
<dbReference type="Proteomes" id="UP000241362">
    <property type="component" value="Unassembled WGS sequence"/>
</dbReference>
<dbReference type="GO" id="GO:0008146">
    <property type="term" value="F:sulfotransferase activity"/>
    <property type="evidence" value="ECO:0007669"/>
    <property type="project" value="InterPro"/>
</dbReference>
<comment type="caution">
    <text evidence="8">The sequence shown here is derived from an EMBL/GenBank/DDBJ whole genome shotgun (WGS) entry which is preliminary data.</text>
</comment>